<dbReference type="Proteomes" id="UP001054252">
    <property type="component" value="Unassembled WGS sequence"/>
</dbReference>
<proteinExistence type="predicted"/>
<protein>
    <submittedName>
        <fullName evidence="1">Uncharacterized protein</fullName>
    </submittedName>
</protein>
<dbReference type="EMBL" id="BPVZ01000105">
    <property type="protein sequence ID" value="GKV34353.1"/>
    <property type="molecule type" value="Genomic_DNA"/>
</dbReference>
<reference evidence="1 2" key="1">
    <citation type="journal article" date="2021" name="Commun. Biol.">
        <title>The genome of Shorea leprosula (Dipterocarpaceae) highlights the ecological relevance of drought in aseasonal tropical rainforests.</title>
        <authorList>
            <person name="Ng K.K.S."/>
            <person name="Kobayashi M.J."/>
            <person name="Fawcett J.A."/>
            <person name="Hatakeyama M."/>
            <person name="Paape T."/>
            <person name="Ng C.H."/>
            <person name="Ang C.C."/>
            <person name="Tnah L.H."/>
            <person name="Lee C.T."/>
            <person name="Nishiyama T."/>
            <person name="Sese J."/>
            <person name="O'Brien M.J."/>
            <person name="Copetti D."/>
            <person name="Mohd Noor M.I."/>
            <person name="Ong R.C."/>
            <person name="Putra M."/>
            <person name="Sireger I.Z."/>
            <person name="Indrioko S."/>
            <person name="Kosugi Y."/>
            <person name="Izuno A."/>
            <person name="Isagi Y."/>
            <person name="Lee S.L."/>
            <person name="Shimizu K.K."/>
        </authorList>
    </citation>
    <scope>NUCLEOTIDE SEQUENCE [LARGE SCALE GENOMIC DNA]</scope>
    <source>
        <strain evidence="1">214</strain>
    </source>
</reference>
<gene>
    <name evidence="1" type="ORF">SLEP1_g42729</name>
</gene>
<accession>A0AAV5LB66</accession>
<evidence type="ECO:0000313" key="1">
    <source>
        <dbReference type="EMBL" id="GKV34353.1"/>
    </source>
</evidence>
<comment type="caution">
    <text evidence="1">The sequence shown here is derived from an EMBL/GenBank/DDBJ whole genome shotgun (WGS) entry which is preliminary data.</text>
</comment>
<dbReference type="AlphaFoldDB" id="A0AAV5LB66"/>
<sequence>MNWKAASWWRRESKEGIRVESCWTGQMQRESGLRKFGSVLLGDFSDEKGGGKRKVFWEVRVRFGLEQIRRREGSRLSDRRMLDNTGDRGWCRCDVGNLCVKPRFEFKKNPDLGLREDLDFGWPQKAHQDRITHALRLLSEPFIGAEEEAWERRRGEWMRETKGGRRR</sequence>
<evidence type="ECO:0000313" key="2">
    <source>
        <dbReference type="Proteomes" id="UP001054252"/>
    </source>
</evidence>
<organism evidence="1 2">
    <name type="scientific">Rubroshorea leprosula</name>
    <dbReference type="NCBI Taxonomy" id="152421"/>
    <lineage>
        <taxon>Eukaryota</taxon>
        <taxon>Viridiplantae</taxon>
        <taxon>Streptophyta</taxon>
        <taxon>Embryophyta</taxon>
        <taxon>Tracheophyta</taxon>
        <taxon>Spermatophyta</taxon>
        <taxon>Magnoliopsida</taxon>
        <taxon>eudicotyledons</taxon>
        <taxon>Gunneridae</taxon>
        <taxon>Pentapetalae</taxon>
        <taxon>rosids</taxon>
        <taxon>malvids</taxon>
        <taxon>Malvales</taxon>
        <taxon>Dipterocarpaceae</taxon>
        <taxon>Rubroshorea</taxon>
    </lineage>
</organism>
<keyword evidence="2" id="KW-1185">Reference proteome</keyword>
<name>A0AAV5LB66_9ROSI</name>